<proteinExistence type="predicted"/>
<accession>I2GUC0</accession>
<sequence>MTHDEMIEKLKLTPEQQKAFNRMKKALKDFEKAGGMLLGNNDCQYALNGKNVAGHEDYYKHEADENISIRLDDTENEYLNISDPYNDASPWVIVK</sequence>
<dbReference type="GeneID" id="12979000"/>
<organism evidence="1 2">
    <name type="scientific">Acinetobacter phage AP22</name>
    <dbReference type="NCBI Taxonomy" id="1187128"/>
    <lineage>
        <taxon>Viruses</taxon>
        <taxon>Duplodnaviria</taxon>
        <taxon>Heunggongvirae</taxon>
        <taxon>Uroviricota</taxon>
        <taxon>Caudoviricetes</taxon>
        <taxon>Obolenskvirus</taxon>
        <taxon>Obolenskvirus AP22</taxon>
    </lineage>
</organism>
<name>I2GUC0_9CAUD</name>
<dbReference type="Proteomes" id="UP000002880">
    <property type="component" value="Segment"/>
</dbReference>
<reference evidence="1 2" key="2">
    <citation type="submission" date="2012-05" db="EMBL/GenBank/DDBJ databases">
        <authorList>
            <person name="Volozhantsev N."/>
        </authorList>
    </citation>
    <scope>NUCLEOTIDE SEQUENCE [LARGE SCALE GENOMIC DNA]</scope>
</reference>
<evidence type="ECO:0000313" key="1">
    <source>
        <dbReference type="EMBL" id="CCH57721.1"/>
    </source>
</evidence>
<reference evidence="1 2" key="1">
    <citation type="submission" date="2012-05" db="EMBL/GenBank/DDBJ databases">
        <title>The genome sequence of bacteriophage AP22 lytic for Acinetobacter baumannii.</title>
        <authorList>
            <person name="Volozhantsev N.V."/>
            <person name="Popova A.V."/>
            <person name="Bogun A.G."/>
        </authorList>
    </citation>
    <scope>NUCLEOTIDE SEQUENCE [LARGE SCALE GENOMIC DNA]</scope>
</reference>
<evidence type="ECO:0000313" key="2">
    <source>
        <dbReference type="Proteomes" id="UP000002880"/>
    </source>
</evidence>
<dbReference type="KEGG" id="vg:12979000"/>
<protein>
    <submittedName>
        <fullName evidence="1">Uncharacterized protein</fullName>
    </submittedName>
</protein>
<dbReference type="EMBL" id="HE806280">
    <property type="protein sequence ID" value="CCH57721.1"/>
    <property type="molecule type" value="Genomic_DNA"/>
</dbReference>
<keyword evidence="2" id="KW-1185">Reference proteome</keyword>
<dbReference type="RefSeq" id="YP_006383763.1">
    <property type="nucleotide sequence ID" value="NC_017984.1"/>
</dbReference>
<dbReference type="OrthoDB" id="20363at10239"/>